<gene>
    <name evidence="4" type="ORF">SAMN04489714_1280</name>
</gene>
<keyword evidence="5" id="KW-1185">Reference proteome</keyword>
<sequence length="165" mass="18186">MSANMTVTLRGRIGTDVKEIRTATGRTTTRFRLATPRWRINDRGEFDEQEPQWYTIRAWDKLAHNMSTSFAKGHPIVLTGRPSVNAWKDAAGEVKSELVIVAHSAGHDLNYGWSHFDRPKESRPEGEAERDDGGTGNLQIRTSRDDGGDAVAADAPAPQMVTAAV</sequence>
<dbReference type="PROSITE" id="PS50935">
    <property type="entry name" value="SSB"/>
    <property type="match status" value="1"/>
</dbReference>
<organism evidence="4 5">
    <name type="scientific">Schaalia radingae</name>
    <dbReference type="NCBI Taxonomy" id="131110"/>
    <lineage>
        <taxon>Bacteria</taxon>
        <taxon>Bacillati</taxon>
        <taxon>Actinomycetota</taxon>
        <taxon>Actinomycetes</taxon>
        <taxon>Actinomycetales</taxon>
        <taxon>Actinomycetaceae</taxon>
        <taxon>Schaalia</taxon>
    </lineage>
</organism>
<dbReference type="InterPro" id="IPR000424">
    <property type="entry name" value="Primosome_PriB/ssb"/>
</dbReference>
<dbReference type="InterPro" id="IPR011344">
    <property type="entry name" value="ssDNA-bd"/>
</dbReference>
<evidence type="ECO:0000256" key="3">
    <source>
        <dbReference type="SAM" id="MobiDB-lite"/>
    </source>
</evidence>
<evidence type="ECO:0000256" key="1">
    <source>
        <dbReference type="ARBA" id="ARBA00023125"/>
    </source>
</evidence>
<dbReference type="GO" id="GO:0003677">
    <property type="term" value="F:DNA binding"/>
    <property type="evidence" value="ECO:0007669"/>
    <property type="project" value="UniProtKB-KW"/>
</dbReference>
<accession>A0ABY0V7Y3</accession>
<feature type="compositionally biased region" description="Basic and acidic residues" evidence="3">
    <location>
        <begin position="115"/>
        <end position="133"/>
    </location>
</feature>
<name>A0ABY0V7Y3_9ACTO</name>
<dbReference type="SUPFAM" id="SSF50249">
    <property type="entry name" value="Nucleic acid-binding proteins"/>
    <property type="match status" value="1"/>
</dbReference>
<dbReference type="EMBL" id="LT629792">
    <property type="protein sequence ID" value="SDT96487.1"/>
    <property type="molecule type" value="Genomic_DNA"/>
</dbReference>
<dbReference type="InterPro" id="IPR012340">
    <property type="entry name" value="NA-bd_OB-fold"/>
</dbReference>
<keyword evidence="1 2" id="KW-0238">DNA-binding</keyword>
<feature type="compositionally biased region" description="Low complexity" evidence="3">
    <location>
        <begin position="149"/>
        <end position="158"/>
    </location>
</feature>
<dbReference type="Pfam" id="PF00436">
    <property type="entry name" value="SSB"/>
    <property type="match status" value="1"/>
</dbReference>
<evidence type="ECO:0000313" key="4">
    <source>
        <dbReference type="EMBL" id="SDT96487.1"/>
    </source>
</evidence>
<dbReference type="Proteomes" id="UP000198976">
    <property type="component" value="Chromosome I"/>
</dbReference>
<evidence type="ECO:0000256" key="2">
    <source>
        <dbReference type="PROSITE-ProRule" id="PRU00252"/>
    </source>
</evidence>
<evidence type="ECO:0000313" key="5">
    <source>
        <dbReference type="Proteomes" id="UP000198976"/>
    </source>
</evidence>
<dbReference type="Gene3D" id="2.40.50.140">
    <property type="entry name" value="Nucleic acid-binding proteins"/>
    <property type="match status" value="1"/>
</dbReference>
<dbReference type="RefSeq" id="WP_092648643.1">
    <property type="nucleotide sequence ID" value="NZ_LT629792.1"/>
</dbReference>
<dbReference type="PANTHER" id="PTHR10302:SF0">
    <property type="entry name" value="SINGLE-STRANDED DNA-BINDING PROTEIN, MITOCHONDRIAL"/>
    <property type="match status" value="1"/>
</dbReference>
<dbReference type="PANTHER" id="PTHR10302">
    <property type="entry name" value="SINGLE-STRANDED DNA-BINDING PROTEIN"/>
    <property type="match status" value="1"/>
</dbReference>
<reference evidence="4 5" key="1">
    <citation type="submission" date="2016-10" db="EMBL/GenBank/DDBJ databases">
        <authorList>
            <person name="Varghese N."/>
            <person name="Submissions S."/>
        </authorList>
    </citation>
    <scope>NUCLEOTIDE SEQUENCE [LARGE SCALE GENOMIC DNA]</scope>
    <source>
        <strain evidence="4 5">DSM 9169</strain>
    </source>
</reference>
<proteinExistence type="predicted"/>
<dbReference type="CDD" id="cd04496">
    <property type="entry name" value="SSB_OBF"/>
    <property type="match status" value="1"/>
</dbReference>
<protein>
    <submittedName>
        <fullName evidence="4">Single-strand DNA-binding protein</fullName>
    </submittedName>
</protein>
<feature type="region of interest" description="Disordered" evidence="3">
    <location>
        <begin position="112"/>
        <end position="165"/>
    </location>
</feature>